<dbReference type="Proteomes" id="UP000772434">
    <property type="component" value="Unassembled WGS sequence"/>
</dbReference>
<gene>
    <name evidence="1" type="ORF">BDP27DRAFT_1413366</name>
</gene>
<protein>
    <submittedName>
        <fullName evidence="1">Uncharacterized protein</fullName>
    </submittedName>
</protein>
<comment type="caution">
    <text evidence="1">The sequence shown here is derived from an EMBL/GenBank/DDBJ whole genome shotgun (WGS) entry which is preliminary data.</text>
</comment>
<dbReference type="SUPFAM" id="SSF52047">
    <property type="entry name" value="RNI-like"/>
    <property type="match status" value="1"/>
</dbReference>
<reference evidence="1" key="1">
    <citation type="submission" date="2020-11" db="EMBL/GenBank/DDBJ databases">
        <authorList>
            <consortium name="DOE Joint Genome Institute"/>
            <person name="Ahrendt S."/>
            <person name="Riley R."/>
            <person name="Andreopoulos W."/>
            <person name="Labutti K."/>
            <person name="Pangilinan J."/>
            <person name="Ruiz-Duenas F.J."/>
            <person name="Barrasa J.M."/>
            <person name="Sanchez-Garcia M."/>
            <person name="Camarero S."/>
            <person name="Miyauchi S."/>
            <person name="Serrano A."/>
            <person name="Linde D."/>
            <person name="Babiker R."/>
            <person name="Drula E."/>
            <person name="Ayuso-Fernandez I."/>
            <person name="Pacheco R."/>
            <person name="Padilla G."/>
            <person name="Ferreira P."/>
            <person name="Barriuso J."/>
            <person name="Kellner H."/>
            <person name="Castanera R."/>
            <person name="Alfaro M."/>
            <person name="Ramirez L."/>
            <person name="Pisabarro A.G."/>
            <person name="Kuo A."/>
            <person name="Tritt A."/>
            <person name="Lipzen A."/>
            <person name="He G."/>
            <person name="Yan M."/>
            <person name="Ng V."/>
            <person name="Cullen D."/>
            <person name="Martin F."/>
            <person name="Rosso M.-N."/>
            <person name="Henrissat B."/>
            <person name="Hibbett D."/>
            <person name="Martinez A.T."/>
            <person name="Grigoriev I.V."/>
        </authorList>
    </citation>
    <scope>NUCLEOTIDE SEQUENCE</scope>
    <source>
        <strain evidence="1">AH 40177</strain>
    </source>
</reference>
<dbReference type="AlphaFoldDB" id="A0A9P5QAE5"/>
<evidence type="ECO:0000313" key="2">
    <source>
        <dbReference type="Proteomes" id="UP000772434"/>
    </source>
</evidence>
<dbReference type="Gene3D" id="3.80.10.10">
    <property type="entry name" value="Ribonuclease Inhibitor"/>
    <property type="match status" value="1"/>
</dbReference>
<dbReference type="EMBL" id="JADNRY010000003">
    <property type="protein sequence ID" value="KAF9077662.1"/>
    <property type="molecule type" value="Genomic_DNA"/>
</dbReference>
<keyword evidence="2" id="KW-1185">Reference proteome</keyword>
<proteinExistence type="predicted"/>
<evidence type="ECO:0000313" key="1">
    <source>
        <dbReference type="EMBL" id="KAF9077662.1"/>
    </source>
</evidence>
<dbReference type="InterPro" id="IPR032675">
    <property type="entry name" value="LRR_dom_sf"/>
</dbReference>
<dbReference type="OrthoDB" id="3232239at2759"/>
<sequence length="356" mass="40867">MNLPAELYRPIVGYVKDCATLLSLLLTSHLLNAEAERSLYYKFEHVHNVRSQVLFLQRAVDCPRVAQYVHSYKFEMDWRTNIGTKHIFWNLLPKAWRAFVNLKILHFRTNGGMVVEGLLSGCTFQLEHCHWRCRTDEAQMQIFLESQTKLKCLSLCGWDDENFLAPSNHDKQPDLRQLAGSYGVIHAFLPGRHITHVEWISDMEDPWDIATGLDVAGLASSLRKLRSLKLGGPPLCVISDHLTNLVFLELVGYDSPEIEDQAIFTLSSLKVLRISIQWGLRNTYVTNPRGHATKMFAKSRSLQIIEIEEESTRNCVGNRVQQYGRWERDIGLVNKWFAQIEMWPAICEGSCTFSTV</sequence>
<name>A0A9P5QAE5_9AGAR</name>
<accession>A0A9P5QAE5</accession>
<organism evidence="1 2">
    <name type="scientific">Rhodocollybia butyracea</name>
    <dbReference type="NCBI Taxonomy" id="206335"/>
    <lineage>
        <taxon>Eukaryota</taxon>
        <taxon>Fungi</taxon>
        <taxon>Dikarya</taxon>
        <taxon>Basidiomycota</taxon>
        <taxon>Agaricomycotina</taxon>
        <taxon>Agaricomycetes</taxon>
        <taxon>Agaricomycetidae</taxon>
        <taxon>Agaricales</taxon>
        <taxon>Marasmiineae</taxon>
        <taxon>Omphalotaceae</taxon>
        <taxon>Rhodocollybia</taxon>
    </lineage>
</organism>